<organism evidence="1 2">
    <name type="scientific">Pseudoloma neurophilia</name>
    <dbReference type="NCBI Taxonomy" id="146866"/>
    <lineage>
        <taxon>Eukaryota</taxon>
        <taxon>Fungi</taxon>
        <taxon>Fungi incertae sedis</taxon>
        <taxon>Microsporidia</taxon>
        <taxon>Pseudoloma</taxon>
    </lineage>
</organism>
<keyword evidence="2" id="KW-1185">Reference proteome</keyword>
<name>A0A0R0M0Z1_9MICR</name>
<comment type="caution">
    <text evidence="1">The sequence shown here is derived from an EMBL/GenBank/DDBJ whole genome shotgun (WGS) entry which is preliminary data.</text>
</comment>
<dbReference type="VEuPathDB" id="MicrosporidiaDB:M153_2100016523"/>
<accession>A0A0R0M0Z1</accession>
<dbReference type="EMBL" id="LGUB01000003">
    <property type="protein sequence ID" value="KRH95197.1"/>
    <property type="molecule type" value="Genomic_DNA"/>
</dbReference>
<proteinExistence type="predicted"/>
<evidence type="ECO:0000313" key="2">
    <source>
        <dbReference type="Proteomes" id="UP000051530"/>
    </source>
</evidence>
<protein>
    <recommendedName>
        <fullName evidence="3">Checkpoint 9-1-1 complex, RAD1 component</fullName>
    </recommendedName>
</protein>
<reference evidence="1 2" key="1">
    <citation type="submission" date="2015-07" db="EMBL/GenBank/DDBJ databases">
        <title>The genome of Pseudoloma neurophilia, a relevant intracellular parasite of the zebrafish.</title>
        <authorList>
            <person name="Ndikumana S."/>
            <person name="Pelin A."/>
            <person name="Sanders J."/>
            <person name="Corradi N."/>
        </authorList>
    </citation>
    <scope>NUCLEOTIDE SEQUENCE [LARGE SCALE GENOMIC DNA]</scope>
    <source>
        <strain evidence="1 2">MK1</strain>
    </source>
</reference>
<sequence>MPIDLTISNEHCLFLDRIFFLSSKYENTPNIMIECSNNQIIFYTYLNEDLIYFKAKDAFFSSIESEPSYFCVQLQSFWISGMTTVNISIKQNEMILKYFFNTENKFTRILDLMDCDILEMPISTFNYRFDQIINQMNQESAIVRIEYENIKIKQKSEISEKIITENIKKGGCNLQFSINYKQIKNLKRFHSIFDEFYGIERIFIGIDDDGPLSVHISNIEMDFYYFTAVDVQKIYDES</sequence>
<dbReference type="AlphaFoldDB" id="A0A0R0M0Z1"/>
<evidence type="ECO:0008006" key="3">
    <source>
        <dbReference type="Google" id="ProtNLM"/>
    </source>
</evidence>
<evidence type="ECO:0000313" key="1">
    <source>
        <dbReference type="EMBL" id="KRH95197.1"/>
    </source>
</evidence>
<dbReference type="Proteomes" id="UP000051530">
    <property type="component" value="Unassembled WGS sequence"/>
</dbReference>
<gene>
    <name evidence="1" type="ORF">M153_2100016523</name>
</gene>